<dbReference type="Proteomes" id="UP000008694">
    <property type="component" value="Unassembled WGS sequence"/>
</dbReference>
<gene>
    <name evidence="8" type="ORF">ARALYDRAFT_473904</name>
</gene>
<feature type="transmembrane region" description="Helical" evidence="7">
    <location>
        <begin position="183"/>
        <end position="202"/>
    </location>
</feature>
<organism evidence="9">
    <name type="scientific">Arabidopsis lyrata subsp. lyrata</name>
    <name type="common">Lyre-leaved rock-cress</name>
    <dbReference type="NCBI Taxonomy" id="81972"/>
    <lineage>
        <taxon>Eukaryota</taxon>
        <taxon>Viridiplantae</taxon>
        <taxon>Streptophyta</taxon>
        <taxon>Embryophyta</taxon>
        <taxon>Tracheophyta</taxon>
        <taxon>Spermatophyta</taxon>
        <taxon>Magnoliopsida</taxon>
        <taxon>eudicotyledons</taxon>
        <taxon>Gunneridae</taxon>
        <taxon>Pentapetalae</taxon>
        <taxon>rosids</taxon>
        <taxon>malvids</taxon>
        <taxon>Brassicales</taxon>
        <taxon>Brassicaceae</taxon>
        <taxon>Camelineae</taxon>
        <taxon>Arabidopsis</taxon>
    </lineage>
</organism>
<dbReference type="eggNOG" id="ENOG502QRUH">
    <property type="taxonomic scope" value="Eukaryota"/>
</dbReference>
<dbReference type="AlphaFoldDB" id="D7KAV9"/>
<dbReference type="EMBL" id="GL348713">
    <property type="protein sequence ID" value="EFH70318.1"/>
    <property type="molecule type" value="Genomic_DNA"/>
</dbReference>
<feature type="transmembrane region" description="Helical" evidence="7">
    <location>
        <begin position="292"/>
        <end position="318"/>
    </location>
</feature>
<dbReference type="Pfam" id="PF16913">
    <property type="entry name" value="PUNUT"/>
    <property type="match status" value="1"/>
</dbReference>
<evidence type="ECO:0000256" key="6">
    <source>
        <dbReference type="ARBA" id="ARBA00023136"/>
    </source>
</evidence>
<evidence type="ECO:0000256" key="7">
    <source>
        <dbReference type="RuleBase" id="RU368015"/>
    </source>
</evidence>
<feature type="transmembrane region" description="Helical" evidence="7">
    <location>
        <begin position="156"/>
        <end position="176"/>
    </location>
</feature>
<feature type="transmembrane region" description="Helical" evidence="7">
    <location>
        <begin position="351"/>
        <end position="372"/>
    </location>
</feature>
<dbReference type="HOGENOM" id="CLU_043459_2_1_1"/>
<sequence>MGFHTKSPDRITQEEEANIGVENQPRATTSTALDRSQILKTRNWWICIFVCSGLVAAGRVLSTLLLNFYFIQIRRNVCDDPKRFRGTWLQSLVQNAAFPSTAFLLLLWRSSFSTQRETSTPCYSSFGKLFLLYISLGVLFVAYSQLYAIGRTHSLFFFWIFTSQLIFTSIFTTIINKQKFNRWIILSMCTGLGITSSGDAYIPCENNEGSRMSNGAWCSFFGTVAFSLSLCIMQLGFQKVIPTTESRVSAVMLMQTNASMIATLICLVGLFVSGEFKDIKEDLETFKKGKQLYVWSLIGLSLAWQVMSLGLVGLVCLASSLFSNVVSFCAIPLANILLVLAFRFMDADVKYFKEGALVAGILGFASYVYSLYKSTKKKEIASQSETTRV</sequence>
<feature type="transmembrane region" description="Helical" evidence="7">
    <location>
        <begin position="249"/>
        <end position="272"/>
    </location>
</feature>
<dbReference type="GO" id="GO:0015211">
    <property type="term" value="F:purine nucleoside transmembrane transporter activity"/>
    <property type="evidence" value="ECO:0007669"/>
    <property type="project" value="UniProtKB-UniRule"/>
</dbReference>
<keyword evidence="4 7" id="KW-0812">Transmembrane</keyword>
<accession>D7KAV9</accession>
<feature type="transmembrane region" description="Helical" evidence="7">
    <location>
        <begin position="214"/>
        <end position="237"/>
    </location>
</feature>
<dbReference type="GO" id="GO:0016020">
    <property type="term" value="C:membrane"/>
    <property type="evidence" value="ECO:0007669"/>
    <property type="project" value="UniProtKB-SubCell"/>
</dbReference>
<dbReference type="STRING" id="81972.D7KAV9"/>
<evidence type="ECO:0000256" key="4">
    <source>
        <dbReference type="ARBA" id="ARBA00022692"/>
    </source>
</evidence>
<feature type="transmembrane region" description="Helical" evidence="7">
    <location>
        <begin position="325"/>
        <end position="345"/>
    </location>
</feature>
<name>D7KAV9_ARALL</name>
<evidence type="ECO:0000256" key="3">
    <source>
        <dbReference type="ARBA" id="ARBA00022448"/>
    </source>
</evidence>
<reference evidence="9" key="1">
    <citation type="journal article" date="2011" name="Nat. Genet.">
        <title>The Arabidopsis lyrata genome sequence and the basis of rapid genome size change.</title>
        <authorList>
            <person name="Hu T.T."/>
            <person name="Pattyn P."/>
            <person name="Bakker E.G."/>
            <person name="Cao J."/>
            <person name="Cheng J.-F."/>
            <person name="Clark R.M."/>
            <person name="Fahlgren N."/>
            <person name="Fawcett J.A."/>
            <person name="Grimwood J."/>
            <person name="Gundlach H."/>
            <person name="Haberer G."/>
            <person name="Hollister J.D."/>
            <person name="Ossowski S."/>
            <person name="Ottilar R.P."/>
            <person name="Salamov A.A."/>
            <person name="Schneeberger K."/>
            <person name="Spannagl M."/>
            <person name="Wang X."/>
            <person name="Yang L."/>
            <person name="Nasrallah M.E."/>
            <person name="Bergelson J."/>
            <person name="Carrington J.C."/>
            <person name="Gaut B.S."/>
            <person name="Schmutz J."/>
            <person name="Mayer K.F.X."/>
            <person name="Van de Peer Y."/>
            <person name="Grigoriev I.V."/>
            <person name="Nordborg M."/>
            <person name="Weigel D."/>
            <person name="Guo Y.-L."/>
        </authorList>
    </citation>
    <scope>NUCLEOTIDE SEQUENCE [LARGE SCALE GENOMIC DNA]</scope>
    <source>
        <strain evidence="9">cv. MN47</strain>
    </source>
</reference>
<keyword evidence="9" id="KW-1185">Reference proteome</keyword>
<evidence type="ECO:0000256" key="2">
    <source>
        <dbReference type="ARBA" id="ARBA00006213"/>
    </source>
</evidence>
<evidence type="ECO:0000256" key="5">
    <source>
        <dbReference type="ARBA" id="ARBA00022989"/>
    </source>
</evidence>
<evidence type="ECO:0000313" key="8">
    <source>
        <dbReference type="EMBL" id="EFH70318.1"/>
    </source>
</evidence>
<protein>
    <recommendedName>
        <fullName evidence="7">Probable purine permease</fullName>
    </recommendedName>
</protein>
<dbReference type="PANTHER" id="PTHR31376">
    <property type="entry name" value="OS09G0467300 PROTEIN-RELATED"/>
    <property type="match status" value="1"/>
</dbReference>
<dbReference type="InterPro" id="IPR030182">
    <property type="entry name" value="PUP_plant"/>
</dbReference>
<feature type="transmembrane region" description="Helical" evidence="7">
    <location>
        <begin position="44"/>
        <end position="71"/>
    </location>
</feature>
<evidence type="ECO:0000256" key="1">
    <source>
        <dbReference type="ARBA" id="ARBA00004141"/>
    </source>
</evidence>
<dbReference type="PANTHER" id="PTHR31376:SF101">
    <property type="entry name" value="PURINE PERMEASE 19-RELATED"/>
    <property type="match status" value="1"/>
</dbReference>
<keyword evidence="6 7" id="KW-0472">Membrane</keyword>
<proteinExistence type="inferred from homology"/>
<feature type="transmembrane region" description="Helical" evidence="7">
    <location>
        <begin position="91"/>
        <end position="108"/>
    </location>
</feature>
<dbReference type="Gramene" id="fgenesh2_kg.1__3858__AT1G47603.1">
    <property type="protein sequence ID" value="fgenesh2_kg.1__3858__AT1G47603.1"/>
    <property type="gene ID" value="fgenesh2_kg.1__3858__AT1G47603.1"/>
</dbReference>
<dbReference type="GO" id="GO:0005345">
    <property type="term" value="F:purine nucleobase transmembrane transporter activity"/>
    <property type="evidence" value="ECO:0007669"/>
    <property type="project" value="UniProtKB-UniRule"/>
</dbReference>
<comment type="subcellular location">
    <subcellularLocation>
        <location evidence="1 7">Membrane</location>
        <topology evidence="1 7">Multi-pass membrane protein</topology>
    </subcellularLocation>
</comment>
<evidence type="ECO:0000313" key="9">
    <source>
        <dbReference type="Proteomes" id="UP000008694"/>
    </source>
</evidence>
<feature type="transmembrane region" description="Helical" evidence="7">
    <location>
        <begin position="129"/>
        <end position="150"/>
    </location>
</feature>
<keyword evidence="5 7" id="KW-1133">Transmembrane helix</keyword>
<comment type="similarity">
    <text evidence="2 7">Belongs to the purine permeases (TC 2.A.7.14) family.</text>
</comment>
<keyword evidence="3 7" id="KW-0813">Transport</keyword>